<protein>
    <recommendedName>
        <fullName evidence="2">Aftiphilin clathrin-binding box domain-containing protein</fullName>
    </recommendedName>
</protein>
<accession>A0A9D3RNF8</accession>
<evidence type="ECO:0000259" key="2">
    <source>
        <dbReference type="Pfam" id="PF15045"/>
    </source>
</evidence>
<organism evidence="3 4">
    <name type="scientific">Anguilla anguilla</name>
    <name type="common">European freshwater eel</name>
    <name type="synonym">Muraena anguilla</name>
    <dbReference type="NCBI Taxonomy" id="7936"/>
    <lineage>
        <taxon>Eukaryota</taxon>
        <taxon>Metazoa</taxon>
        <taxon>Chordata</taxon>
        <taxon>Craniata</taxon>
        <taxon>Vertebrata</taxon>
        <taxon>Euteleostomi</taxon>
        <taxon>Actinopterygii</taxon>
        <taxon>Neopterygii</taxon>
        <taxon>Teleostei</taxon>
        <taxon>Anguilliformes</taxon>
        <taxon>Anguillidae</taxon>
        <taxon>Anguilla</taxon>
    </lineage>
</organism>
<evidence type="ECO:0000256" key="1">
    <source>
        <dbReference type="SAM" id="MobiDB-lite"/>
    </source>
</evidence>
<dbReference type="Proteomes" id="UP001044222">
    <property type="component" value="Chromosome 13"/>
</dbReference>
<feature type="region of interest" description="Disordered" evidence="1">
    <location>
        <begin position="572"/>
        <end position="659"/>
    </location>
</feature>
<feature type="domain" description="Aftiphilin clathrin-binding box" evidence="2">
    <location>
        <begin position="819"/>
        <end position="870"/>
    </location>
</feature>
<feature type="compositionally biased region" description="Polar residues" evidence="1">
    <location>
        <begin position="859"/>
        <end position="884"/>
    </location>
</feature>
<dbReference type="EMBL" id="JAFIRN010000013">
    <property type="protein sequence ID" value="KAG5836666.1"/>
    <property type="molecule type" value="Genomic_DNA"/>
</dbReference>
<dbReference type="InterPro" id="IPR029205">
    <property type="entry name" value="Clathrin-bd"/>
</dbReference>
<sequence>MLQENNNNNYSCLERAIQSREALQEQERGVLPFARLLEMGSFPELGDVSRRAPVRGFRAWAMSGVCARSRRWAALPPANPAPFLKRPDATAAPVAGVLPPQTGRPAHGRPAIGLGLQLDARSWNRRCGSRQGTLGALVTVATLKASERGGQTQTQCLLLQAKGQSYLCTARGRRAAVPGPFTEVAPAPAVQGPGGAASSEKRPESGKSSKQREGKDKPKPVRKWRTSCEVALSVKEGVPWDCEDREFPVPGPSQENGSQLASQTPAQDAQTSRQESPAAETDGTAQVCTQCRGERDRSAIGLRGMLGDSGRSSGGVEEQETTSPVSGSFVCRLDPDPTDPETGCGPASQEGPISAEMQDGLRPKSSPQKIGRFQDLLGDKSPRLGAGSKSEVIGAVRNVDNSEADLTVGAKALKEAGSPPDKDPESNGGGDSVWCVGGMTGVRGGVPRAHIATEDPQSHSYEEDGLASSTVPCTHLSAGSKGNPGSLAEVEDIPEQMRQSVLSDAGPGEVGGQKDRPLDGTGIGEGVRITRASVESPDRAGAQTVASVHPPEYVERSCESWPEASLMEESGLSDVWGGGITGSGRARGGGRRRGAESRDSIWQLDNSLSRGLDTHAPPNPAPPGAMATALSPLDGRQDGASSPSLGEQKRQDGQGGAVASGQRFFDVELEGDDDFGLFVQAGEQPSWDDSFTDFQQVPYGTSESAALAEPVSEGEPAHWTFGQTENPFHQSEDTWTAFSLEGSVALDPGLGGKRHMQWWPEKAPEEVNVKQHAPFDAPRVIQEAFPSTPSSCPSPNPVLTLTQVLLGLSCDDSTVGESGSLLDGLQDVNRIIGLKYKWAESRSQKLLLQSLHLDPNNKGHVTSSRANDSPSAGPTPLSQHSSPMGNGKTKLSYDINKNISA</sequence>
<feature type="region of interest" description="Disordered" evidence="1">
    <location>
        <begin position="855"/>
        <end position="901"/>
    </location>
</feature>
<comment type="caution">
    <text evidence="3">The sequence shown here is derived from an EMBL/GenBank/DDBJ whole genome shotgun (WGS) entry which is preliminary data.</text>
</comment>
<dbReference type="AlphaFoldDB" id="A0A9D3RNF8"/>
<feature type="region of interest" description="Disordered" evidence="1">
    <location>
        <begin position="453"/>
        <end position="487"/>
    </location>
</feature>
<gene>
    <name evidence="3" type="ORF">ANANG_G00230830</name>
</gene>
<reference evidence="3" key="1">
    <citation type="submission" date="2021-01" db="EMBL/GenBank/DDBJ databases">
        <title>A chromosome-scale assembly of European eel, Anguilla anguilla.</title>
        <authorList>
            <person name="Henkel C."/>
            <person name="Jong-Raadsen S.A."/>
            <person name="Dufour S."/>
            <person name="Weltzien F.-A."/>
            <person name="Palstra A.P."/>
            <person name="Pelster B."/>
            <person name="Spaink H.P."/>
            <person name="Van Den Thillart G.E."/>
            <person name="Jansen H."/>
            <person name="Zahm M."/>
            <person name="Klopp C."/>
            <person name="Cedric C."/>
            <person name="Louis A."/>
            <person name="Berthelot C."/>
            <person name="Parey E."/>
            <person name="Roest Crollius H."/>
            <person name="Montfort J."/>
            <person name="Robinson-Rechavi M."/>
            <person name="Bucao C."/>
            <person name="Bouchez O."/>
            <person name="Gislard M."/>
            <person name="Lluch J."/>
            <person name="Milhes M."/>
            <person name="Lampietro C."/>
            <person name="Lopez Roques C."/>
            <person name="Donnadieu C."/>
            <person name="Braasch I."/>
            <person name="Desvignes T."/>
            <person name="Postlethwait J."/>
            <person name="Bobe J."/>
            <person name="Guiguen Y."/>
            <person name="Dirks R."/>
        </authorList>
    </citation>
    <scope>NUCLEOTIDE SEQUENCE</scope>
    <source>
        <strain evidence="3">Tag_6206</strain>
        <tissue evidence="3">Liver</tissue>
    </source>
</reference>
<evidence type="ECO:0000313" key="4">
    <source>
        <dbReference type="Proteomes" id="UP001044222"/>
    </source>
</evidence>
<feature type="compositionally biased region" description="Basic and acidic residues" evidence="1">
    <location>
        <begin position="453"/>
        <end position="462"/>
    </location>
</feature>
<evidence type="ECO:0000313" key="3">
    <source>
        <dbReference type="EMBL" id="KAG5836666.1"/>
    </source>
</evidence>
<feature type="region of interest" description="Disordered" evidence="1">
    <location>
        <begin position="240"/>
        <end position="389"/>
    </location>
</feature>
<keyword evidence="4" id="KW-1185">Reference proteome</keyword>
<feature type="compositionally biased region" description="Gly residues" evidence="1">
    <location>
        <begin position="576"/>
        <end position="587"/>
    </location>
</feature>
<feature type="region of interest" description="Disordered" evidence="1">
    <location>
        <begin position="503"/>
        <end position="524"/>
    </location>
</feature>
<feature type="compositionally biased region" description="Polar residues" evidence="1">
    <location>
        <begin position="253"/>
        <end position="275"/>
    </location>
</feature>
<name>A0A9D3RNF8_ANGAN</name>
<feature type="compositionally biased region" description="Basic and acidic residues" evidence="1">
    <location>
        <begin position="199"/>
        <end position="219"/>
    </location>
</feature>
<feature type="region of interest" description="Disordered" evidence="1">
    <location>
        <begin position="179"/>
        <end position="224"/>
    </location>
</feature>
<proteinExistence type="predicted"/>
<dbReference type="Pfam" id="PF15045">
    <property type="entry name" value="Clathrin_bdg"/>
    <property type="match status" value="1"/>
</dbReference>
<feature type="region of interest" description="Disordered" evidence="1">
    <location>
        <begin position="410"/>
        <end position="436"/>
    </location>
</feature>
<feature type="region of interest" description="Disordered" evidence="1">
    <location>
        <begin position="534"/>
        <end position="553"/>
    </location>
</feature>